<evidence type="ECO:0000256" key="1">
    <source>
        <dbReference type="ARBA" id="ARBA00004651"/>
    </source>
</evidence>
<gene>
    <name evidence="7" type="primary">chpE_1</name>
    <name evidence="7" type="ORF">KDH_61470</name>
</gene>
<name>A0ABQ6G0C4_9CHLR</name>
<organism evidence="7 8">
    <name type="scientific">Dictyobacter halimunensis</name>
    <dbReference type="NCBI Taxonomy" id="3026934"/>
    <lineage>
        <taxon>Bacteria</taxon>
        <taxon>Bacillati</taxon>
        <taxon>Chloroflexota</taxon>
        <taxon>Ktedonobacteria</taxon>
        <taxon>Ktedonobacterales</taxon>
        <taxon>Dictyobacteraceae</taxon>
        <taxon>Dictyobacter</taxon>
    </lineage>
</organism>
<comment type="caution">
    <text evidence="7">The sequence shown here is derived from an EMBL/GenBank/DDBJ whole genome shotgun (WGS) entry which is preliminary data.</text>
</comment>
<dbReference type="EMBL" id="BSRI01000002">
    <property type="protein sequence ID" value="GLV59320.1"/>
    <property type="molecule type" value="Genomic_DNA"/>
</dbReference>
<evidence type="ECO:0000256" key="2">
    <source>
        <dbReference type="ARBA" id="ARBA00022475"/>
    </source>
</evidence>
<evidence type="ECO:0000256" key="4">
    <source>
        <dbReference type="ARBA" id="ARBA00022989"/>
    </source>
</evidence>
<feature type="transmembrane region" description="Helical" evidence="6">
    <location>
        <begin position="38"/>
        <end position="63"/>
    </location>
</feature>
<feature type="transmembrane region" description="Helical" evidence="6">
    <location>
        <begin position="108"/>
        <end position="134"/>
    </location>
</feature>
<keyword evidence="8" id="KW-1185">Reference proteome</keyword>
<protein>
    <submittedName>
        <fullName evidence="7">Chemotactic transduction protein ChpE</fullName>
    </submittedName>
</protein>
<evidence type="ECO:0000256" key="6">
    <source>
        <dbReference type="SAM" id="Phobius"/>
    </source>
</evidence>
<accession>A0ABQ6G0C4</accession>
<comment type="subcellular location">
    <subcellularLocation>
        <location evidence="1">Cell membrane</location>
        <topology evidence="1">Multi-pass membrane protein</topology>
    </subcellularLocation>
</comment>
<reference evidence="7 8" key="1">
    <citation type="submission" date="2023-02" db="EMBL/GenBank/DDBJ databases">
        <title>Dictyobacter halimunensis sp. nov., a new member of the class Ktedonobacteria from forest soil in a geothermal area.</title>
        <authorList>
            <person name="Rachmania M.K."/>
            <person name="Ningsih F."/>
            <person name="Sakai Y."/>
            <person name="Yabe S."/>
            <person name="Yokota A."/>
            <person name="Sjamsuridzal W."/>
        </authorList>
    </citation>
    <scope>NUCLEOTIDE SEQUENCE [LARGE SCALE GENOMIC DNA]</scope>
    <source>
        <strain evidence="7 8">S3.2.2.5</strain>
    </source>
</reference>
<feature type="transmembrane region" description="Helical" evidence="6">
    <location>
        <begin position="182"/>
        <end position="203"/>
    </location>
</feature>
<feature type="transmembrane region" description="Helical" evidence="6">
    <location>
        <begin position="70"/>
        <end position="88"/>
    </location>
</feature>
<dbReference type="PANTHER" id="PTHR30086:SF20">
    <property type="entry name" value="ARGININE EXPORTER PROTEIN ARGO-RELATED"/>
    <property type="match status" value="1"/>
</dbReference>
<evidence type="ECO:0000256" key="5">
    <source>
        <dbReference type="ARBA" id="ARBA00023136"/>
    </source>
</evidence>
<proteinExistence type="predicted"/>
<keyword evidence="4 6" id="KW-1133">Transmembrane helix</keyword>
<dbReference type="PANTHER" id="PTHR30086">
    <property type="entry name" value="ARGININE EXPORTER PROTEIN ARGO"/>
    <property type="match status" value="1"/>
</dbReference>
<evidence type="ECO:0000313" key="8">
    <source>
        <dbReference type="Proteomes" id="UP001344906"/>
    </source>
</evidence>
<dbReference type="InterPro" id="IPR001123">
    <property type="entry name" value="LeuE-type"/>
</dbReference>
<keyword evidence="5 6" id="KW-0472">Membrane</keyword>
<dbReference type="Proteomes" id="UP001344906">
    <property type="component" value="Unassembled WGS sequence"/>
</dbReference>
<evidence type="ECO:0000256" key="3">
    <source>
        <dbReference type="ARBA" id="ARBA00022692"/>
    </source>
</evidence>
<feature type="transmembrane region" description="Helical" evidence="6">
    <location>
        <begin position="146"/>
        <end position="170"/>
    </location>
</feature>
<dbReference type="Pfam" id="PF01810">
    <property type="entry name" value="LysE"/>
    <property type="match status" value="1"/>
</dbReference>
<sequence>MSLFLSAFGLGLAFFAAPGAITAQLLRRGLKQGFFSALLLQLGALIGVTLWALIAFIGAAMLAHNTPVRLVLGIIGILLLLLLAWQALRDAYRGQLTEAKGASARGDFALGAALSLANPLPIAFWLGIGSTIVSSNGRSASGPWSLTIFLAGFLCSALLWCFFMAGLIAWGRRFVTPLFFRLVNLVCGLALGFFALKLCWSLLRLLIS</sequence>
<keyword evidence="3 6" id="KW-0812">Transmembrane</keyword>
<keyword evidence="2" id="KW-1003">Cell membrane</keyword>
<dbReference type="RefSeq" id="WP_338255910.1">
    <property type="nucleotide sequence ID" value="NZ_BSRI01000002.1"/>
</dbReference>
<evidence type="ECO:0000313" key="7">
    <source>
        <dbReference type="EMBL" id="GLV59320.1"/>
    </source>
</evidence>